<sequence>MTVAKLIPSSPKCSDNGIYEEPIRDPSR</sequence>
<dbReference type="Proteomes" id="UP000433876">
    <property type="component" value="Unassembled WGS sequence"/>
</dbReference>
<protein>
    <submittedName>
        <fullName evidence="2">Uncharacterized protein</fullName>
    </submittedName>
</protein>
<name>A0A8S9A2V3_SORMA</name>
<evidence type="ECO:0000256" key="1">
    <source>
        <dbReference type="SAM" id="MobiDB-lite"/>
    </source>
</evidence>
<comment type="caution">
    <text evidence="2">The sequence shown here is derived from an EMBL/GenBank/DDBJ whole genome shotgun (WGS) entry which is preliminary data.</text>
</comment>
<gene>
    <name evidence="2" type="ORF">SMACR_12839</name>
</gene>
<feature type="region of interest" description="Disordered" evidence="1">
    <location>
        <begin position="1"/>
        <end position="28"/>
    </location>
</feature>
<proteinExistence type="predicted"/>
<reference evidence="2 3" key="1">
    <citation type="submission" date="2017-07" db="EMBL/GenBank/DDBJ databases">
        <title>Genome sequence of the Sordaria macrospora wild type strain R19027.</title>
        <authorList>
            <person name="Nowrousian M."/>
            <person name="Teichert I."/>
            <person name="Kueck U."/>
        </authorList>
    </citation>
    <scope>NUCLEOTIDE SEQUENCE [LARGE SCALE GENOMIC DNA]</scope>
    <source>
        <strain evidence="2 3">R19027</strain>
        <tissue evidence="2">Mycelium</tissue>
    </source>
</reference>
<organism evidence="2 3">
    <name type="scientific">Sordaria macrospora</name>
    <dbReference type="NCBI Taxonomy" id="5147"/>
    <lineage>
        <taxon>Eukaryota</taxon>
        <taxon>Fungi</taxon>
        <taxon>Dikarya</taxon>
        <taxon>Ascomycota</taxon>
        <taxon>Pezizomycotina</taxon>
        <taxon>Sordariomycetes</taxon>
        <taxon>Sordariomycetidae</taxon>
        <taxon>Sordariales</taxon>
        <taxon>Sordariaceae</taxon>
        <taxon>Sordaria</taxon>
    </lineage>
</organism>
<evidence type="ECO:0000313" key="3">
    <source>
        <dbReference type="Proteomes" id="UP000433876"/>
    </source>
</evidence>
<dbReference type="EMBL" id="NMPR01000017">
    <property type="protein sequence ID" value="KAA8634895.1"/>
    <property type="molecule type" value="Genomic_DNA"/>
</dbReference>
<evidence type="ECO:0000313" key="2">
    <source>
        <dbReference type="EMBL" id="KAA8634895.1"/>
    </source>
</evidence>
<accession>A0A8S9A2V3</accession>
<dbReference type="AlphaFoldDB" id="A0A8S9A2V3"/>